<protein>
    <recommendedName>
        <fullName evidence="9">N-acetyltransferase domain-containing protein</fullName>
    </recommendedName>
</protein>
<name>A0A5A8EJW4_CAFRO</name>
<dbReference type="PANTHER" id="PTHR43142">
    <property type="entry name" value="CARBOXYLIC ESTER HYDROLASE"/>
    <property type="match status" value="1"/>
</dbReference>
<evidence type="ECO:0008006" key="9">
    <source>
        <dbReference type="Google" id="ProtNLM"/>
    </source>
</evidence>
<comment type="caution">
    <text evidence="7">The sequence shown here is derived from an EMBL/GenBank/DDBJ whole genome shotgun (WGS) entry which is preliminary data.</text>
</comment>
<organism evidence="7 8">
    <name type="scientific">Cafeteria roenbergensis</name>
    <name type="common">Marine flagellate</name>
    <dbReference type="NCBI Taxonomy" id="33653"/>
    <lineage>
        <taxon>Eukaryota</taxon>
        <taxon>Sar</taxon>
        <taxon>Stramenopiles</taxon>
        <taxon>Bigyra</taxon>
        <taxon>Opalozoa</taxon>
        <taxon>Bicosoecida</taxon>
        <taxon>Cafeteriaceae</taxon>
        <taxon>Cafeteria</taxon>
    </lineage>
</organism>
<dbReference type="SUPFAM" id="SSF53474">
    <property type="entry name" value="alpha/beta-Hydrolases"/>
    <property type="match status" value="1"/>
</dbReference>
<evidence type="ECO:0000256" key="4">
    <source>
        <dbReference type="SAM" id="SignalP"/>
    </source>
</evidence>
<dbReference type="InterPro" id="IPR019467">
    <property type="entry name" value="Hat1_N"/>
</dbReference>
<evidence type="ECO:0000313" key="8">
    <source>
        <dbReference type="Proteomes" id="UP000322899"/>
    </source>
</evidence>
<accession>A0A5A8EJW4</accession>
<feature type="region of interest" description="Disordered" evidence="3">
    <location>
        <begin position="903"/>
        <end position="946"/>
    </location>
</feature>
<comment type="similarity">
    <text evidence="1">Belongs to the type-B carboxylesterase/lipase family.</text>
</comment>
<evidence type="ECO:0000259" key="6">
    <source>
        <dbReference type="Pfam" id="PF10394"/>
    </source>
</evidence>
<dbReference type="Proteomes" id="UP000322899">
    <property type="component" value="Unassembled WGS sequence"/>
</dbReference>
<dbReference type="PANTHER" id="PTHR43142:SF1">
    <property type="entry name" value="CARBOXYLIC ESTER HYDROLASE"/>
    <property type="match status" value="1"/>
</dbReference>
<dbReference type="GO" id="GO:0016787">
    <property type="term" value="F:hydrolase activity"/>
    <property type="evidence" value="ECO:0007669"/>
    <property type="project" value="UniProtKB-KW"/>
</dbReference>
<dbReference type="InterPro" id="IPR029058">
    <property type="entry name" value="AB_hydrolase_fold"/>
</dbReference>
<dbReference type="CDD" id="cd04301">
    <property type="entry name" value="NAT_SF"/>
    <property type="match status" value="1"/>
</dbReference>
<dbReference type="InterPro" id="IPR016181">
    <property type="entry name" value="Acyl_CoA_acyltransferase"/>
</dbReference>
<dbReference type="GO" id="GO:0006325">
    <property type="term" value="P:chromatin organization"/>
    <property type="evidence" value="ECO:0007669"/>
    <property type="project" value="InterPro"/>
</dbReference>
<feature type="compositionally biased region" description="Acidic residues" evidence="3">
    <location>
        <begin position="1131"/>
        <end position="1166"/>
    </location>
</feature>
<dbReference type="Gene3D" id="3.40.50.1820">
    <property type="entry name" value="alpha/beta hydrolase"/>
    <property type="match status" value="1"/>
</dbReference>
<feature type="signal peptide" evidence="4">
    <location>
        <begin position="1"/>
        <end position="15"/>
    </location>
</feature>
<dbReference type="InterPro" id="IPR002018">
    <property type="entry name" value="CarbesteraseB"/>
</dbReference>
<evidence type="ECO:0000256" key="2">
    <source>
        <dbReference type="ARBA" id="ARBA00022801"/>
    </source>
</evidence>
<dbReference type="Pfam" id="PF00135">
    <property type="entry name" value="COesterase"/>
    <property type="match status" value="1"/>
</dbReference>
<dbReference type="Gene3D" id="3.40.630.30">
    <property type="match status" value="1"/>
</dbReference>
<dbReference type="InterPro" id="IPR037113">
    <property type="entry name" value="Hat1_N_sf"/>
</dbReference>
<dbReference type="Pfam" id="PF10394">
    <property type="entry name" value="Hat1_N"/>
    <property type="match status" value="1"/>
</dbReference>
<dbReference type="OrthoDB" id="6846267at2759"/>
<reference evidence="7 8" key="1">
    <citation type="submission" date="2019-07" db="EMBL/GenBank/DDBJ databases">
        <title>Genomes of Cafeteria roenbergensis.</title>
        <authorList>
            <person name="Fischer M.G."/>
            <person name="Hackl T."/>
            <person name="Roman M."/>
        </authorList>
    </citation>
    <scope>NUCLEOTIDE SEQUENCE [LARGE SCALE GENOMIC DNA]</scope>
    <source>
        <strain evidence="7 8">E4-10P</strain>
    </source>
</reference>
<proteinExistence type="inferred from homology"/>
<evidence type="ECO:0000256" key="3">
    <source>
        <dbReference type="SAM" id="MobiDB-lite"/>
    </source>
</evidence>
<keyword evidence="2" id="KW-0378">Hydrolase</keyword>
<feature type="region of interest" description="Disordered" evidence="3">
    <location>
        <begin position="338"/>
        <end position="363"/>
    </location>
</feature>
<evidence type="ECO:0000256" key="1">
    <source>
        <dbReference type="ARBA" id="ARBA00005964"/>
    </source>
</evidence>
<feature type="domain" description="Carboxylesterase type B" evidence="5">
    <location>
        <begin position="26"/>
        <end position="300"/>
    </location>
</feature>
<feature type="chain" id="PRO_5022917479" description="N-acetyltransferase domain-containing protein" evidence="4">
    <location>
        <begin position="16"/>
        <end position="1657"/>
    </location>
</feature>
<feature type="domain" description="Histone acetyl transferase HAT1 N-terminal" evidence="6">
    <location>
        <begin position="1014"/>
        <end position="1103"/>
    </location>
</feature>
<dbReference type="Gene3D" id="3.90.360.10">
    <property type="entry name" value="Histone acetyl transferase 1 (HAT1), N-terminal domain"/>
    <property type="match status" value="2"/>
</dbReference>
<keyword evidence="4" id="KW-0732">Signal</keyword>
<feature type="region of interest" description="Disordered" evidence="3">
    <location>
        <begin position="1125"/>
        <end position="1166"/>
    </location>
</feature>
<gene>
    <name evidence="7" type="ORF">FNF27_02267</name>
</gene>
<sequence>MRALALALGAAVVAAASPVLTVPGFARIRGSLVDSGVHGDDGKPIMVAAFRNIPFAVAARWAPSAEALSVQTGGHPSPLRAKDGSEADLDGSEFGPGCNIASGAGLVPPEGDEQENCLTLSVWCVASADGSACADSGRAARPVTVFLHGGAFMLGSAKHPYAAPDPAAFVAATGAVYVKSQYRLGALGFMAHPAMPAEAPGGTFGLGDQIVGLQWVQRHAAAFGGDKERVLASGSSAGAISLCFHITDPASRGLFRTVMLQSPQCAYPFPGLGESHARARRLAQSLGCSEGGKHAKAIRSALRSAATAIGSDVDPWVVTPRLAASALRALAPPRTASAASAPASASAPRGHPDVTPLPAASPGGAADWLSSVTTSVPYAPEAEGLPWSADGAISLTGGGSRGVYPLPNGSVLLPRPAPAAAPELAAELVCMMRLDGQRVTDGLPPRRASFWFEGDLFFPVINGADVKETPGLRLARRGLADPGLTLLGGVQRSEGTLFAGLGFPVVAFSDLIKRHLASAMGEALFQRVWPQYFPPTREEMLLEGPAGAGGAGPAAVAEAAQALLDEAREDAEAVVEGAAAAVGVAPWRSAGRHTTRTPHHGAAPVPVSGPVQWLSNALGAREWSAAAHVLTDVWRCAFVQLARRAAAISAGASLSPAAVAELAASRAAAAGDAAESTAEVAAASGEAPVTGRADAAGSSGGDVVVERAASETWVRSRFYAYHMLHAPSTLQWPMHRMGAFHGSEVGIFYNSTSVHSDDRGVAGFVQPLLNRTLWEGRPDAPGDCDSHGRPVEGRGPVWCPVMVPPGAAASAAANDASDLPAFAMHALHVTGTDEGSGMRPLLHERRGGHWVCEELLADAFEMPDIRFRVPEPMFEPVYARVLNVLIVRSAVAIVRRPTAAAAHSAADEVDLEDGNGSSGEATPQHEGGEPGGGGSDGEEDVGNPAGFSADELEIRAAVLDERPEYAVPALAAIRLAFVRSAKELDAVLAAFGAYPAATRESSEDGAAPASAGSHLLHVPLFAHQLFGHEEAVVGYEGVKCLVCFAEPSMRCLVVTRFSGRRLDDTMVDDLPRRLAAALHPGAATDSEEVFRAHLTSLASADPVSTEPTHPDKALEAALVRARKQLAQEAEAATEADGDAATEADAAEGSDDDEEEGDDDDEDEDEDEAARALLPLPTKAGMQPMSSADRPDLMGVPVASFGPDDGGFEVRVWGADSAAAGEFQRRVEALCMWMIESADGIALDALPWTLLGVFQRASPGKAASLAGYASVTRFVNPFRGDGGVVLRLGQLVTVPAFQRRGVASALYAALHGLARATGAAAVTIEGPSDGLSAVRDRVELALALRCPALVAATPEAARRAASAGRGSAAWSIVSVAQQAAAVASKAGGDWLGPAFAKPVHEATAAGDEAVAARMASDGVAACARIAADATRPASDAVTKHVRACCAGRAAAASRRAAAPLAAAAAREAIEKTVVAAGAPSAALARAVEAECRIARFMARRMVDAAALLEGMAAGSAPEPIASLPPQSSAWTVGLRRAVKRRCLRQLKEGSIEDAEARHGYLESRYRAEVAAFLRAAAGLGLVTKDAVDAAAAESEAAEEAFERAAERARARQQQQRTRDMLQKVVSGELDTDGDPDLAALVKMVQAAAGGKGAANPFA</sequence>
<dbReference type="SUPFAM" id="SSF55729">
    <property type="entry name" value="Acyl-CoA N-acyltransferases (Nat)"/>
    <property type="match status" value="1"/>
</dbReference>
<evidence type="ECO:0000259" key="5">
    <source>
        <dbReference type="Pfam" id="PF00135"/>
    </source>
</evidence>
<dbReference type="EMBL" id="VLTO01000009">
    <property type="protein sequence ID" value="KAA0176210.1"/>
    <property type="molecule type" value="Genomic_DNA"/>
</dbReference>
<feature type="compositionally biased region" description="Low complexity" evidence="3">
    <location>
        <begin position="338"/>
        <end position="349"/>
    </location>
</feature>
<evidence type="ECO:0000313" key="7">
    <source>
        <dbReference type="EMBL" id="KAA0176210.1"/>
    </source>
</evidence>